<feature type="compositionally biased region" description="Basic and acidic residues" evidence="3">
    <location>
        <begin position="41"/>
        <end position="59"/>
    </location>
</feature>
<feature type="region of interest" description="Disordered" evidence="3">
    <location>
        <begin position="38"/>
        <end position="77"/>
    </location>
</feature>
<evidence type="ECO:0000313" key="6">
    <source>
        <dbReference type="Proteomes" id="UP000009170"/>
    </source>
</evidence>
<organism evidence="5 6">
    <name type="scientific">Ostreococcus tauri</name>
    <name type="common">Marine green alga</name>
    <dbReference type="NCBI Taxonomy" id="70448"/>
    <lineage>
        <taxon>Eukaryota</taxon>
        <taxon>Viridiplantae</taxon>
        <taxon>Chlorophyta</taxon>
        <taxon>Mamiellophyceae</taxon>
        <taxon>Mamiellales</taxon>
        <taxon>Bathycoccaceae</taxon>
        <taxon>Ostreococcus</taxon>
    </lineage>
</organism>
<dbReference type="PRINTS" id="PR00503">
    <property type="entry name" value="BROMODOMAIN"/>
</dbReference>
<evidence type="ECO:0000256" key="1">
    <source>
        <dbReference type="ARBA" id="ARBA00023117"/>
    </source>
</evidence>
<dbReference type="InterPro" id="IPR018359">
    <property type="entry name" value="Bromodomain_CS"/>
</dbReference>
<protein>
    <submittedName>
        <fullName evidence="5">Bromodomain, conserved site</fullName>
    </submittedName>
</protein>
<dbReference type="PANTHER" id="PTHR47092:SF1">
    <property type="entry name" value="CHROMATIN REMODELING REGULATOR CECR2"/>
    <property type="match status" value="1"/>
</dbReference>
<dbReference type="PROSITE" id="PS50014">
    <property type="entry name" value="BROMODOMAIN_2"/>
    <property type="match status" value="1"/>
</dbReference>
<dbReference type="Proteomes" id="UP000009170">
    <property type="component" value="Unassembled WGS sequence"/>
</dbReference>
<feature type="domain" description="Bromo" evidence="4">
    <location>
        <begin position="131"/>
        <end position="201"/>
    </location>
</feature>
<dbReference type="Gene3D" id="1.20.920.10">
    <property type="entry name" value="Bromodomain-like"/>
    <property type="match status" value="1"/>
</dbReference>
<name>A0A090M2V7_OSTTA</name>
<evidence type="ECO:0000256" key="2">
    <source>
        <dbReference type="PROSITE-ProRule" id="PRU00035"/>
    </source>
</evidence>
<evidence type="ECO:0000313" key="5">
    <source>
        <dbReference type="EMBL" id="CEF98580.1"/>
    </source>
</evidence>
<dbReference type="SMART" id="SM00297">
    <property type="entry name" value="BROMO"/>
    <property type="match status" value="1"/>
</dbReference>
<dbReference type="GO" id="GO:0007338">
    <property type="term" value="P:single fertilization"/>
    <property type="evidence" value="ECO:0007669"/>
    <property type="project" value="TreeGrafter"/>
</dbReference>
<dbReference type="KEGG" id="ota:OT_ostta07g00530"/>
<sequence length="478" mass="53656">METLPTYETLERDVEDYARVKRDVERLLELVLFERPARRRATSEAREASTSGRETREQKVNTPPVKSGPNRGGNRELKDLFKTYSTTASGTRNANGKANGKAIARAEVEWHVNSLHRRFNRALSALLDDLASHEDATPFLIAVDEKLVPDYYSVIERPMAVVTMREKLMRGEYLSKDMFLEDLRLIESNAVVYNGSDSVFAKMARAVVGRGEELLSHMPRVDFVTCVRAAEYAEKLVNEPMLDTSNDMDMDDDDEDDDAETKAWRERTLAKRVRRVFRAEALAGLPIGQRRALPRRSALGMDAFMRSSDDHSKCWPEADDANRARRPEDDDFVADAVPTVPRYAACASVARIEDIRADLSVVALKIALDDRRPIPGVGTRSITNVAARALEELAHECVSRVARAVADRPHKRPRDDHDDRNLFLRCWVAVPDPMSTISPCEDVDDVVEDDFRCKVARALRASTAFAANAALGGARRKS</sequence>
<dbReference type="GeneID" id="9837308"/>
<dbReference type="GO" id="GO:0090537">
    <property type="term" value="C:CERF complex"/>
    <property type="evidence" value="ECO:0007669"/>
    <property type="project" value="InterPro"/>
</dbReference>
<accession>A0A090M2V7</accession>
<keyword evidence="1 2" id="KW-0103">Bromodomain</keyword>
<dbReference type="RefSeq" id="XP_022839349.1">
    <property type="nucleotide sequence ID" value="XM_022983712.1"/>
</dbReference>
<dbReference type="PROSITE" id="PS00633">
    <property type="entry name" value="BROMODOMAIN_1"/>
    <property type="match status" value="1"/>
</dbReference>
<evidence type="ECO:0000256" key="3">
    <source>
        <dbReference type="SAM" id="MobiDB-lite"/>
    </source>
</evidence>
<dbReference type="PANTHER" id="PTHR47092">
    <property type="entry name" value="CAT EYE SYNDROME CRITICAL REGION PROTEIN 2"/>
    <property type="match status" value="1"/>
</dbReference>
<dbReference type="Pfam" id="PF00439">
    <property type="entry name" value="Bromodomain"/>
    <property type="match status" value="1"/>
</dbReference>
<dbReference type="OrthoDB" id="21449at2759"/>
<reference evidence="6" key="1">
    <citation type="journal article" date="2006" name="Proc. Natl. Acad. Sci. U.S.A.">
        <title>Genome analysis of the smallest free-living eukaryote Ostreococcus tauri unveils many unique features.</title>
        <authorList>
            <person name="Derelle E."/>
            <person name="Ferraz C."/>
            <person name="Rombauts S."/>
            <person name="Rouze P."/>
            <person name="Worden A.Z."/>
            <person name="Robbens S."/>
            <person name="Partensky F."/>
            <person name="Degroeve S."/>
            <person name="Echeynie S."/>
            <person name="Cooke R."/>
            <person name="Saeys Y."/>
            <person name="Wuyts J."/>
            <person name="Jabbari K."/>
            <person name="Bowler C."/>
            <person name="Panaud O."/>
            <person name="Piegu B."/>
            <person name="Ball S.G."/>
            <person name="Ral J.-P."/>
            <person name="Bouget F.-Y."/>
            <person name="Piganeau G."/>
            <person name="De Baets B."/>
            <person name="Picard A."/>
            <person name="Delseny M."/>
            <person name="Demaille J."/>
            <person name="Van de Peer Y."/>
            <person name="Moreau H."/>
        </authorList>
    </citation>
    <scope>NUCLEOTIDE SEQUENCE [LARGE SCALE GENOMIC DNA]</scope>
    <source>
        <strain evidence="6">OTTH 0595 / CCAP 157/2 / RCC745</strain>
    </source>
</reference>
<dbReference type="InParanoid" id="A0A090M2V7"/>
<dbReference type="AlphaFoldDB" id="A0A090M2V7"/>
<dbReference type="SUPFAM" id="SSF47370">
    <property type="entry name" value="Bromodomain"/>
    <property type="match status" value="1"/>
</dbReference>
<gene>
    <name evidence="5" type="ORF">OT_ostta07g00530</name>
</gene>
<dbReference type="EMBL" id="CAID01000007">
    <property type="protein sequence ID" value="CEF98580.1"/>
    <property type="molecule type" value="Genomic_DNA"/>
</dbReference>
<keyword evidence="6" id="KW-1185">Reference proteome</keyword>
<dbReference type="GO" id="GO:0006338">
    <property type="term" value="P:chromatin remodeling"/>
    <property type="evidence" value="ECO:0007669"/>
    <property type="project" value="InterPro"/>
</dbReference>
<comment type="caution">
    <text evidence="5">The sequence shown here is derived from an EMBL/GenBank/DDBJ whole genome shotgun (WGS) entry which is preliminary data.</text>
</comment>
<dbReference type="InterPro" id="IPR036427">
    <property type="entry name" value="Bromodomain-like_sf"/>
</dbReference>
<dbReference type="InterPro" id="IPR001487">
    <property type="entry name" value="Bromodomain"/>
</dbReference>
<evidence type="ECO:0000259" key="4">
    <source>
        <dbReference type="PROSITE" id="PS50014"/>
    </source>
</evidence>
<dbReference type="STRING" id="70448.A0A090M2V7"/>
<reference evidence="5 6" key="2">
    <citation type="journal article" date="2014" name="BMC Genomics">
        <title>An improved genome of the model marine alga Ostreococcus tauri unfolds by assessing Illumina de novo assemblies.</title>
        <authorList>
            <person name="Blanc-Mathieu R."/>
            <person name="Verhelst B."/>
            <person name="Derelle E."/>
            <person name="Rombauts S."/>
            <person name="Bouget F.Y."/>
            <person name="Carre I."/>
            <person name="Chateau A."/>
            <person name="Eyre-Walker A."/>
            <person name="Grimsley N."/>
            <person name="Moreau H."/>
            <person name="Piegu B."/>
            <person name="Rivals E."/>
            <person name="Schackwitz W."/>
            <person name="Van de Peer Y."/>
            <person name="Piganeau G."/>
        </authorList>
    </citation>
    <scope>NUCLEOTIDE SEQUENCE [LARGE SCALE GENOMIC DNA]</scope>
    <source>
        <strain evidence="6">OTTH 0595 / CCAP 157/2 / RCC745</strain>
    </source>
</reference>
<dbReference type="InterPro" id="IPR029614">
    <property type="entry name" value="CECR2"/>
</dbReference>
<proteinExistence type="predicted"/>